<keyword evidence="6" id="KW-0564">Palmitate</keyword>
<evidence type="ECO:0000256" key="1">
    <source>
        <dbReference type="ARBA" id="ARBA00002263"/>
    </source>
</evidence>
<proteinExistence type="predicted"/>
<evidence type="ECO:0000256" key="4">
    <source>
        <dbReference type="ARBA" id="ARBA00022525"/>
    </source>
</evidence>
<evidence type="ECO:0000256" key="7">
    <source>
        <dbReference type="ARBA" id="ARBA00023157"/>
    </source>
</evidence>
<protein>
    <recommendedName>
        <fullName evidence="9">Surfactant protein C</fullName>
    </recommendedName>
    <alternativeName>
        <fullName evidence="10">Pulmonary surfactant-associated protein C</fullName>
    </alternativeName>
</protein>
<organism evidence="11 12">
    <name type="scientific">Melopsittacus undulatus</name>
    <name type="common">Budgerigar</name>
    <name type="synonym">Psittacus undulatus</name>
    <dbReference type="NCBI Taxonomy" id="13146"/>
    <lineage>
        <taxon>Eukaryota</taxon>
        <taxon>Metazoa</taxon>
        <taxon>Chordata</taxon>
        <taxon>Craniata</taxon>
        <taxon>Vertebrata</taxon>
        <taxon>Euteleostomi</taxon>
        <taxon>Archelosauria</taxon>
        <taxon>Archosauria</taxon>
        <taxon>Dinosauria</taxon>
        <taxon>Saurischia</taxon>
        <taxon>Theropoda</taxon>
        <taxon>Coelurosauria</taxon>
        <taxon>Aves</taxon>
        <taxon>Neognathae</taxon>
        <taxon>Neoaves</taxon>
        <taxon>Telluraves</taxon>
        <taxon>Australaves</taxon>
        <taxon>Psittaciformes</taxon>
        <taxon>Psittaculidae</taxon>
        <taxon>Melopsittacus</taxon>
    </lineage>
</organism>
<dbReference type="InterPro" id="IPR001729">
    <property type="entry name" value="SP-C"/>
</dbReference>
<sequence>MDGSSKEALMEEAPPVRTPSPAPVAHPGHPLCPQRYTLTSLLMAAVVMLILTVVIVTFLLLGLHITETHTEAVRGGSHGAAAGSGRVRVRMGLSMTRLCPKQLLVGYRSWRHSSCCITRMDPDSIPGLDTVTESFQRRQVSAGPPRGLQGKLLQAGTPLLSLLQAEMKEDGDKAVPLADRSILGTSINILCSTVPVYWA</sequence>
<dbReference type="SMART" id="SM01039">
    <property type="entry name" value="BRICHOS"/>
    <property type="match status" value="1"/>
</dbReference>
<dbReference type="PROSITE" id="PS50869">
    <property type="entry name" value="BRICHOS"/>
    <property type="match status" value="1"/>
</dbReference>
<evidence type="ECO:0000256" key="2">
    <source>
        <dbReference type="ARBA" id="ARBA00004364"/>
    </source>
</evidence>
<dbReference type="InterPro" id="IPR007084">
    <property type="entry name" value="BRICHOS_dom"/>
</dbReference>
<dbReference type="GO" id="GO:0007585">
    <property type="term" value="P:respiratory gaseous exchange by respiratory system"/>
    <property type="evidence" value="ECO:0007669"/>
    <property type="project" value="UniProtKB-KW"/>
</dbReference>
<dbReference type="PANTHER" id="PTHR10800">
    <property type="entry name" value="PULMONARY SURFACTANT-ASSOCIATED PROTEIN C"/>
    <property type="match status" value="1"/>
</dbReference>
<keyword evidence="5" id="KW-0305">Gaseous exchange</keyword>
<dbReference type="GO" id="GO:0005615">
    <property type="term" value="C:extracellular space"/>
    <property type="evidence" value="ECO:0007669"/>
    <property type="project" value="TreeGrafter"/>
</dbReference>
<evidence type="ECO:0000256" key="9">
    <source>
        <dbReference type="ARBA" id="ARBA00044778"/>
    </source>
</evidence>
<evidence type="ECO:0000256" key="8">
    <source>
        <dbReference type="ARBA" id="ARBA00023288"/>
    </source>
</evidence>
<reference evidence="11" key="2">
    <citation type="submission" date="2025-08" db="UniProtKB">
        <authorList>
            <consortium name="Ensembl"/>
        </authorList>
    </citation>
    <scope>IDENTIFICATION</scope>
</reference>
<dbReference type="Pfam" id="PF08999">
    <property type="entry name" value="SP_C-Propep"/>
    <property type="match status" value="1"/>
</dbReference>
<keyword evidence="8" id="KW-0449">Lipoprotein</keyword>
<keyword evidence="12" id="KW-1185">Reference proteome</keyword>
<keyword evidence="7" id="KW-1015">Disulfide bond</keyword>
<evidence type="ECO:0000256" key="5">
    <source>
        <dbReference type="ARBA" id="ARBA00022713"/>
    </source>
</evidence>
<dbReference type="Proteomes" id="UP000694405">
    <property type="component" value="Chromosome 18"/>
</dbReference>
<accession>A0A8V5H6C4</accession>
<keyword evidence="3" id="KW-0767">Surface film</keyword>
<dbReference type="AlphaFoldDB" id="A0A8C6IRG8"/>
<reference evidence="11" key="3">
    <citation type="submission" date="2025-09" db="UniProtKB">
        <authorList>
            <consortium name="Ensembl"/>
        </authorList>
    </citation>
    <scope>IDENTIFICATION</scope>
</reference>
<evidence type="ECO:0000313" key="12">
    <source>
        <dbReference type="Proteomes" id="UP000694405"/>
    </source>
</evidence>
<dbReference type="Pfam" id="PF04089">
    <property type="entry name" value="BRICHOS"/>
    <property type="match status" value="1"/>
</dbReference>
<evidence type="ECO:0000256" key="6">
    <source>
        <dbReference type="ARBA" id="ARBA00023139"/>
    </source>
</evidence>
<dbReference type="Ensembl" id="ENSMUNT00000002204.2">
    <property type="protein sequence ID" value="ENSMUNP00000001877.2"/>
    <property type="gene ID" value="ENSMUNG00000001630.2"/>
</dbReference>
<dbReference type="InterPro" id="IPR015091">
    <property type="entry name" value="Surfactant_protein_propep"/>
</dbReference>
<keyword evidence="4" id="KW-0964">Secreted</keyword>
<dbReference type="PANTHER" id="PTHR10800:SF4">
    <property type="entry name" value="PULMONARY SURFACTANT-ASSOCIATED PROTEIN C"/>
    <property type="match status" value="1"/>
</dbReference>
<accession>A0A8C6IRG8</accession>
<evidence type="ECO:0000256" key="10">
    <source>
        <dbReference type="ARBA" id="ARBA00044825"/>
    </source>
</evidence>
<evidence type="ECO:0000313" key="11">
    <source>
        <dbReference type="Ensembl" id="ENSMUNP00000001877.2"/>
    </source>
</evidence>
<evidence type="ECO:0000256" key="3">
    <source>
        <dbReference type="ARBA" id="ARBA00022439"/>
    </source>
</evidence>
<gene>
    <name evidence="11" type="primary">LOC101878208</name>
</gene>
<dbReference type="SMART" id="SM00019">
    <property type="entry name" value="SF_P"/>
    <property type="match status" value="1"/>
</dbReference>
<reference evidence="11" key="1">
    <citation type="submission" date="2020-03" db="EMBL/GenBank/DDBJ databases">
        <title>Melopsittacus undulatus (budgerigar) genome, bMelUnd1, maternal haplotype with Z.</title>
        <authorList>
            <person name="Gedman G."/>
            <person name="Mountcastle J."/>
            <person name="Haase B."/>
            <person name="Formenti G."/>
            <person name="Wright T."/>
            <person name="Apodaca J."/>
            <person name="Pelan S."/>
            <person name="Chow W."/>
            <person name="Rhie A."/>
            <person name="Howe K."/>
            <person name="Fedrigo O."/>
            <person name="Jarvis E.D."/>
        </authorList>
    </citation>
    <scope>NUCLEOTIDE SEQUENCE [LARGE SCALE GENOMIC DNA]</scope>
</reference>
<dbReference type="Gene3D" id="3.30.390.150">
    <property type="match status" value="1"/>
</dbReference>
<comment type="function">
    <text evidence="1">Pulmonary surfactant associated proteins promote alveolar stability by lowering the surface tension at the air-liquid interface in the peripheral air spaces.</text>
</comment>
<comment type="subcellular location">
    <subcellularLocation>
        <location evidence="2">Secreted</location>
        <location evidence="2">Extracellular space</location>
        <location evidence="2">Surface film</location>
    </subcellularLocation>
</comment>
<name>A0A8C6IRG8_MELUD</name>